<evidence type="ECO:0000259" key="5">
    <source>
        <dbReference type="Pfam" id="PF00005"/>
    </source>
</evidence>
<reference evidence="6" key="1">
    <citation type="submission" date="2018-05" db="EMBL/GenBank/DDBJ databases">
        <authorList>
            <person name="Lanie J.A."/>
            <person name="Ng W.-L."/>
            <person name="Kazmierczak K.M."/>
            <person name="Andrzejewski T.M."/>
            <person name="Davidsen T.M."/>
            <person name="Wayne K.J."/>
            <person name="Tettelin H."/>
            <person name="Glass J.I."/>
            <person name="Rusch D."/>
            <person name="Podicherti R."/>
            <person name="Tsui H.-C.T."/>
            <person name="Winkler M.E."/>
        </authorList>
    </citation>
    <scope>NUCLEOTIDE SEQUENCE</scope>
</reference>
<proteinExistence type="inferred from homology"/>
<sequence length="154" mass="17284">MENLVEVKNIKKKYGSKEAVKGISFNIKENEILGLLGPNGSGKTTTIGMMLGLLKPSNGEILIDGKKIEENRIETLQKINFISPYIELPKKLTVKQNLIVYCKLYNVSDVKNRIEYLVEKLRLEDLLNRVTGELSSGQKNRASLAKALINNPRV</sequence>
<feature type="domain" description="ABC transporter" evidence="5">
    <location>
        <begin position="20"/>
        <end position="154"/>
    </location>
</feature>
<evidence type="ECO:0000313" key="6">
    <source>
        <dbReference type="EMBL" id="SVE25308.1"/>
    </source>
</evidence>
<protein>
    <recommendedName>
        <fullName evidence="5">ABC transporter domain-containing protein</fullName>
    </recommendedName>
</protein>
<organism evidence="6">
    <name type="scientific">marine metagenome</name>
    <dbReference type="NCBI Taxonomy" id="408172"/>
    <lineage>
        <taxon>unclassified sequences</taxon>
        <taxon>metagenomes</taxon>
        <taxon>ecological metagenomes</taxon>
    </lineage>
</organism>
<dbReference type="Gene3D" id="3.40.50.300">
    <property type="entry name" value="P-loop containing nucleotide triphosphate hydrolases"/>
    <property type="match status" value="1"/>
</dbReference>
<evidence type="ECO:0000256" key="3">
    <source>
        <dbReference type="ARBA" id="ARBA00022741"/>
    </source>
</evidence>
<keyword evidence="2" id="KW-0813">Transport</keyword>
<evidence type="ECO:0000256" key="1">
    <source>
        <dbReference type="ARBA" id="ARBA00005417"/>
    </source>
</evidence>
<dbReference type="GO" id="GO:0005524">
    <property type="term" value="F:ATP binding"/>
    <property type="evidence" value="ECO:0007669"/>
    <property type="project" value="UniProtKB-KW"/>
</dbReference>
<name>A0A383C108_9ZZZZ</name>
<comment type="similarity">
    <text evidence="1">Belongs to the ABC transporter superfamily.</text>
</comment>
<keyword evidence="4" id="KW-0067">ATP-binding</keyword>
<feature type="non-terminal residue" evidence="6">
    <location>
        <position position="154"/>
    </location>
</feature>
<dbReference type="EMBL" id="UINC01204537">
    <property type="protein sequence ID" value="SVE25308.1"/>
    <property type="molecule type" value="Genomic_DNA"/>
</dbReference>
<dbReference type="PROSITE" id="PS00211">
    <property type="entry name" value="ABC_TRANSPORTER_1"/>
    <property type="match status" value="1"/>
</dbReference>
<evidence type="ECO:0000256" key="4">
    <source>
        <dbReference type="ARBA" id="ARBA00022840"/>
    </source>
</evidence>
<dbReference type="Pfam" id="PF00005">
    <property type="entry name" value="ABC_tran"/>
    <property type="match status" value="1"/>
</dbReference>
<dbReference type="InterPro" id="IPR017871">
    <property type="entry name" value="ABC_transporter-like_CS"/>
</dbReference>
<dbReference type="GO" id="GO:0016887">
    <property type="term" value="F:ATP hydrolysis activity"/>
    <property type="evidence" value="ECO:0007669"/>
    <property type="project" value="InterPro"/>
</dbReference>
<keyword evidence="3" id="KW-0547">Nucleotide-binding</keyword>
<dbReference type="InterPro" id="IPR050763">
    <property type="entry name" value="ABC_transporter_ATP-binding"/>
</dbReference>
<gene>
    <name evidence="6" type="ORF">METZ01_LOCUS478162</name>
</gene>
<dbReference type="PANTHER" id="PTHR42711">
    <property type="entry name" value="ABC TRANSPORTER ATP-BINDING PROTEIN"/>
    <property type="match status" value="1"/>
</dbReference>
<dbReference type="InterPro" id="IPR003439">
    <property type="entry name" value="ABC_transporter-like_ATP-bd"/>
</dbReference>
<dbReference type="PANTHER" id="PTHR42711:SF5">
    <property type="entry name" value="ABC TRANSPORTER ATP-BINDING PROTEIN NATA"/>
    <property type="match status" value="1"/>
</dbReference>
<evidence type="ECO:0000256" key="2">
    <source>
        <dbReference type="ARBA" id="ARBA00022448"/>
    </source>
</evidence>
<dbReference type="AlphaFoldDB" id="A0A383C108"/>
<dbReference type="SUPFAM" id="SSF52540">
    <property type="entry name" value="P-loop containing nucleoside triphosphate hydrolases"/>
    <property type="match status" value="1"/>
</dbReference>
<accession>A0A383C108</accession>
<dbReference type="InterPro" id="IPR027417">
    <property type="entry name" value="P-loop_NTPase"/>
</dbReference>